<dbReference type="Pfam" id="PF01740">
    <property type="entry name" value="STAS"/>
    <property type="match status" value="1"/>
</dbReference>
<comment type="similarity">
    <text evidence="1 2">Belongs to the anti-sigma-factor antagonist family.</text>
</comment>
<dbReference type="PANTHER" id="PTHR33495">
    <property type="entry name" value="ANTI-SIGMA FACTOR ANTAGONIST TM_1081-RELATED-RELATED"/>
    <property type="match status" value="1"/>
</dbReference>
<gene>
    <name evidence="4" type="ORF">AB8O55_29440</name>
</gene>
<dbReference type="PANTHER" id="PTHR33495:SF2">
    <property type="entry name" value="ANTI-SIGMA FACTOR ANTAGONIST TM_1081-RELATED"/>
    <property type="match status" value="1"/>
</dbReference>
<comment type="caution">
    <text evidence="4">The sequence shown here is derived from an EMBL/GenBank/DDBJ whole genome shotgun (WGS) entry which is preliminary data.</text>
</comment>
<dbReference type="Gene3D" id="3.30.750.24">
    <property type="entry name" value="STAS domain"/>
    <property type="match status" value="1"/>
</dbReference>
<protein>
    <recommendedName>
        <fullName evidence="2">Anti-sigma factor antagonist</fullName>
    </recommendedName>
</protein>
<accession>A0ABV4CR31</accession>
<dbReference type="EMBL" id="JBGEHV010000105">
    <property type="protein sequence ID" value="MEY8043550.1"/>
    <property type="molecule type" value="Genomic_DNA"/>
</dbReference>
<evidence type="ECO:0000313" key="4">
    <source>
        <dbReference type="EMBL" id="MEY8043550.1"/>
    </source>
</evidence>
<reference evidence="4 5" key="1">
    <citation type="submission" date="2024-08" db="EMBL/GenBank/DDBJ databases">
        <title>Genome mining of Saccharopolyspora cebuensis PGLac3 from Nigerian medicinal plant.</title>
        <authorList>
            <person name="Ezeobiora C.E."/>
            <person name="Igbokwe N.H."/>
            <person name="Amin D.H."/>
            <person name="Mendie U.E."/>
        </authorList>
    </citation>
    <scope>NUCLEOTIDE SEQUENCE [LARGE SCALE GENOMIC DNA]</scope>
    <source>
        <strain evidence="4 5">PGLac3</strain>
    </source>
</reference>
<dbReference type="CDD" id="cd07043">
    <property type="entry name" value="STAS_anti-anti-sigma_factors"/>
    <property type="match status" value="1"/>
</dbReference>
<proteinExistence type="inferred from homology"/>
<dbReference type="InterPro" id="IPR036513">
    <property type="entry name" value="STAS_dom_sf"/>
</dbReference>
<dbReference type="InterPro" id="IPR002645">
    <property type="entry name" value="STAS_dom"/>
</dbReference>
<sequence>MTAESRPIDELTGAVPDWITTRPDASVRVAVGYPDPTRLVITVSGEVDAASIDRLQETVWPRLSASVRSVVVDLTAVGFLGIPGLQLLTQAHMRCQQRGIGLRLVVAGHEVAHALHISGIDALVDCYPTLVEALDRDR</sequence>
<name>A0ABV4CR31_9PSEU</name>
<dbReference type="Proteomes" id="UP001564626">
    <property type="component" value="Unassembled WGS sequence"/>
</dbReference>
<dbReference type="InterPro" id="IPR003658">
    <property type="entry name" value="Anti-sigma_ant"/>
</dbReference>
<evidence type="ECO:0000313" key="5">
    <source>
        <dbReference type="Proteomes" id="UP001564626"/>
    </source>
</evidence>
<organism evidence="4 5">
    <name type="scientific">Saccharopolyspora cebuensis</name>
    <dbReference type="NCBI Taxonomy" id="418759"/>
    <lineage>
        <taxon>Bacteria</taxon>
        <taxon>Bacillati</taxon>
        <taxon>Actinomycetota</taxon>
        <taxon>Actinomycetes</taxon>
        <taxon>Pseudonocardiales</taxon>
        <taxon>Pseudonocardiaceae</taxon>
        <taxon>Saccharopolyspora</taxon>
    </lineage>
</organism>
<dbReference type="PROSITE" id="PS50801">
    <property type="entry name" value="STAS"/>
    <property type="match status" value="1"/>
</dbReference>
<dbReference type="SUPFAM" id="SSF52091">
    <property type="entry name" value="SpoIIaa-like"/>
    <property type="match status" value="1"/>
</dbReference>
<dbReference type="NCBIfam" id="TIGR00377">
    <property type="entry name" value="ant_ant_sig"/>
    <property type="match status" value="1"/>
</dbReference>
<evidence type="ECO:0000256" key="2">
    <source>
        <dbReference type="RuleBase" id="RU003749"/>
    </source>
</evidence>
<keyword evidence="5" id="KW-1185">Reference proteome</keyword>
<dbReference type="RefSeq" id="WP_345365478.1">
    <property type="nucleotide sequence ID" value="NZ_BAABII010000016.1"/>
</dbReference>
<evidence type="ECO:0000259" key="3">
    <source>
        <dbReference type="PROSITE" id="PS50801"/>
    </source>
</evidence>
<feature type="domain" description="STAS" evidence="3">
    <location>
        <begin position="39"/>
        <end position="137"/>
    </location>
</feature>
<evidence type="ECO:0000256" key="1">
    <source>
        <dbReference type="ARBA" id="ARBA00009013"/>
    </source>
</evidence>